<name>A0ABR2CD85_9ROSI</name>
<dbReference type="PANTHER" id="PTHR33358:SF16">
    <property type="entry name" value="F-BOX PROTEIN"/>
    <property type="match status" value="1"/>
</dbReference>
<dbReference type="Pfam" id="PF14476">
    <property type="entry name" value="Chloroplast_duf"/>
    <property type="match status" value="1"/>
</dbReference>
<comment type="caution">
    <text evidence="1">The sequence shown here is derived from an EMBL/GenBank/DDBJ whole genome shotgun (WGS) entry which is preliminary data.</text>
</comment>
<reference evidence="1 2" key="1">
    <citation type="journal article" date="2024" name="G3 (Bethesda)">
        <title>Genome assembly of Hibiscus sabdariffa L. provides insights into metabolisms of medicinal natural products.</title>
        <authorList>
            <person name="Kim T."/>
        </authorList>
    </citation>
    <scope>NUCLEOTIDE SEQUENCE [LARGE SCALE GENOMIC DNA]</scope>
    <source>
        <strain evidence="1">TK-2024</strain>
        <tissue evidence="1">Old leaves</tissue>
    </source>
</reference>
<dbReference type="PANTHER" id="PTHR33358">
    <property type="entry name" value="F-BOX PROTEIN WITH A DOMAIN PROTEIN"/>
    <property type="match status" value="1"/>
</dbReference>
<proteinExistence type="predicted"/>
<dbReference type="Proteomes" id="UP001472677">
    <property type="component" value="Unassembled WGS sequence"/>
</dbReference>
<evidence type="ECO:0000313" key="2">
    <source>
        <dbReference type="Proteomes" id="UP001472677"/>
    </source>
</evidence>
<evidence type="ECO:0008006" key="3">
    <source>
        <dbReference type="Google" id="ProtNLM"/>
    </source>
</evidence>
<dbReference type="InterPro" id="IPR027949">
    <property type="entry name" value="Chloroplast_duf"/>
</dbReference>
<sequence length="402" mass="44189">MAGLEVSSSLLFSKSNLSSSCRRRRIVGMTLTAPRVRLGPVSLLDVTEELEKRTGYPIARHSTESSDPKVIAKLYAIMEAVADRVEMHNNIGAQRDNWNRLLSASINAMTLTGATMAGLAATVAEGAPFMALKISSTVLYVAATGLLLVMNKNQPSQLAEEQRNAARLFKNLYFRIQTTLSVGKPDISDVNEAMENVLALDKAYPLPLMDSMIEKFPSEVEPARWWPKQRQKQVLFPGENIERNNGWNRKLEEEMKQVVGLLKKKDLAEYIDLGNKALKLNKMLAISGPLLTLLGALGSSCVGTTHCSWPVMIGVVAGAMATVVNSVEHGGQVGMVFEMYRGNAGFFKLIEENIMSNVSEKDVGRRENGEILEMKLALQLGRSLSELKQLAETTQESASKLF</sequence>
<keyword evidence="2" id="KW-1185">Reference proteome</keyword>
<protein>
    <recommendedName>
        <fullName evidence="3">F-box protein</fullName>
    </recommendedName>
</protein>
<dbReference type="EMBL" id="JBBPBM010000056">
    <property type="protein sequence ID" value="KAK8517288.1"/>
    <property type="molecule type" value="Genomic_DNA"/>
</dbReference>
<evidence type="ECO:0000313" key="1">
    <source>
        <dbReference type="EMBL" id="KAK8517288.1"/>
    </source>
</evidence>
<accession>A0ABR2CD85</accession>
<organism evidence="1 2">
    <name type="scientific">Hibiscus sabdariffa</name>
    <name type="common">roselle</name>
    <dbReference type="NCBI Taxonomy" id="183260"/>
    <lineage>
        <taxon>Eukaryota</taxon>
        <taxon>Viridiplantae</taxon>
        <taxon>Streptophyta</taxon>
        <taxon>Embryophyta</taxon>
        <taxon>Tracheophyta</taxon>
        <taxon>Spermatophyta</taxon>
        <taxon>Magnoliopsida</taxon>
        <taxon>eudicotyledons</taxon>
        <taxon>Gunneridae</taxon>
        <taxon>Pentapetalae</taxon>
        <taxon>rosids</taxon>
        <taxon>malvids</taxon>
        <taxon>Malvales</taxon>
        <taxon>Malvaceae</taxon>
        <taxon>Malvoideae</taxon>
        <taxon>Hibiscus</taxon>
    </lineage>
</organism>
<gene>
    <name evidence="1" type="ORF">V6N12_032482</name>
</gene>